<keyword evidence="5" id="KW-1185">Reference proteome</keyword>
<comment type="caution">
    <text evidence="4">The sequence shown here is derived from an EMBL/GenBank/DDBJ whole genome shotgun (WGS) entry which is preliminary data.</text>
</comment>
<dbReference type="PANTHER" id="PTHR43625">
    <property type="entry name" value="AFLATOXIN B1 ALDEHYDE REDUCTASE"/>
    <property type="match status" value="1"/>
</dbReference>
<dbReference type="Gene3D" id="3.20.20.100">
    <property type="entry name" value="NADP-dependent oxidoreductase domain"/>
    <property type="match status" value="1"/>
</dbReference>
<evidence type="ECO:0000256" key="1">
    <source>
        <dbReference type="ARBA" id="ARBA00023002"/>
    </source>
</evidence>
<sequence length="309" mass="32754">MSAASAGSLALADGLAVNRMGYGAMQLAGPNVFGPPKDRDEAVRVVRTAVERGVNCIDTSDFYGPHVTNEIVKEALGARTEGVRVFTKVGALRGENGSWIPDLTPASLKEQVHSNLKTLGLDVIDVVYLRLPNHDGTTDDPISEEFGALAELRQEGLIKHLGLSGASGTQLTEAQRIAPVVAVQNLYNLVNRQDDALVERCARENIAFASFFPLGGFTPIQSDTLGRVAARVEASPQQVALAWLLQRSATSVVIPGTSKVAHLEENIAAAELTLPADAIAELDAIGDQTLRRTETTMPSTTASSPSMTS</sequence>
<feature type="domain" description="NADP-dependent oxidoreductase" evidence="3">
    <location>
        <begin position="19"/>
        <end position="285"/>
    </location>
</feature>
<keyword evidence="1" id="KW-0560">Oxidoreductase</keyword>
<gene>
    <name evidence="4" type="ORF">ACFO60_15400</name>
</gene>
<dbReference type="PANTHER" id="PTHR43625:SF40">
    <property type="entry name" value="ALDO-KETO REDUCTASE YAKC [NADP(+)]"/>
    <property type="match status" value="1"/>
</dbReference>
<organism evidence="4 5">
    <name type="scientific">Sphaerisporangium dianthi</name>
    <dbReference type="NCBI Taxonomy" id="1436120"/>
    <lineage>
        <taxon>Bacteria</taxon>
        <taxon>Bacillati</taxon>
        <taxon>Actinomycetota</taxon>
        <taxon>Actinomycetes</taxon>
        <taxon>Streptosporangiales</taxon>
        <taxon>Streptosporangiaceae</taxon>
        <taxon>Sphaerisporangium</taxon>
    </lineage>
</organism>
<reference evidence="5" key="1">
    <citation type="journal article" date="2019" name="Int. J. Syst. Evol. Microbiol.">
        <title>The Global Catalogue of Microorganisms (GCM) 10K type strain sequencing project: providing services to taxonomists for standard genome sequencing and annotation.</title>
        <authorList>
            <consortium name="The Broad Institute Genomics Platform"/>
            <consortium name="The Broad Institute Genome Sequencing Center for Infectious Disease"/>
            <person name="Wu L."/>
            <person name="Ma J."/>
        </authorList>
    </citation>
    <scope>NUCLEOTIDE SEQUENCE [LARGE SCALE GENOMIC DNA]</scope>
    <source>
        <strain evidence="5">CGMCC 4.7132</strain>
    </source>
</reference>
<dbReference type="InterPro" id="IPR050791">
    <property type="entry name" value="Aldo-Keto_reductase"/>
</dbReference>
<feature type="region of interest" description="Disordered" evidence="2">
    <location>
        <begin position="290"/>
        <end position="309"/>
    </location>
</feature>
<dbReference type="EMBL" id="JBHSFP010000008">
    <property type="protein sequence ID" value="MFC4532156.1"/>
    <property type="molecule type" value="Genomic_DNA"/>
</dbReference>
<dbReference type="Pfam" id="PF00248">
    <property type="entry name" value="Aldo_ket_red"/>
    <property type="match status" value="1"/>
</dbReference>
<evidence type="ECO:0000256" key="2">
    <source>
        <dbReference type="SAM" id="MobiDB-lite"/>
    </source>
</evidence>
<dbReference type="SUPFAM" id="SSF51430">
    <property type="entry name" value="NAD(P)-linked oxidoreductase"/>
    <property type="match status" value="1"/>
</dbReference>
<dbReference type="InterPro" id="IPR020471">
    <property type="entry name" value="AKR"/>
</dbReference>
<dbReference type="PRINTS" id="PR00069">
    <property type="entry name" value="ALDKETRDTASE"/>
</dbReference>
<evidence type="ECO:0000313" key="4">
    <source>
        <dbReference type="EMBL" id="MFC4532156.1"/>
    </source>
</evidence>
<evidence type="ECO:0000313" key="5">
    <source>
        <dbReference type="Proteomes" id="UP001596004"/>
    </source>
</evidence>
<dbReference type="RefSeq" id="WP_380840894.1">
    <property type="nucleotide sequence ID" value="NZ_JBHSFP010000008.1"/>
</dbReference>
<feature type="compositionally biased region" description="Low complexity" evidence="2">
    <location>
        <begin position="295"/>
        <end position="309"/>
    </location>
</feature>
<protein>
    <submittedName>
        <fullName evidence="4">Oxidoreductase</fullName>
    </submittedName>
</protein>
<name>A0ABV9CGU2_9ACTN</name>
<dbReference type="Proteomes" id="UP001596004">
    <property type="component" value="Unassembled WGS sequence"/>
</dbReference>
<accession>A0ABV9CGU2</accession>
<proteinExistence type="predicted"/>
<dbReference type="InterPro" id="IPR023210">
    <property type="entry name" value="NADP_OxRdtase_dom"/>
</dbReference>
<dbReference type="NCBIfam" id="NF007695">
    <property type="entry name" value="PRK10376.1"/>
    <property type="match status" value="1"/>
</dbReference>
<evidence type="ECO:0000259" key="3">
    <source>
        <dbReference type="Pfam" id="PF00248"/>
    </source>
</evidence>
<dbReference type="InterPro" id="IPR036812">
    <property type="entry name" value="NAD(P)_OxRdtase_dom_sf"/>
</dbReference>
<dbReference type="CDD" id="cd19088">
    <property type="entry name" value="AKR_AKR13B1"/>
    <property type="match status" value="1"/>
</dbReference>